<sequence>MAQIAIKKRQSLTTGHAAWKDSCDDLTIKALIDELIVPHLVEEFLRLYVPSPAENLQEKDLSAHPQTELNSTP</sequence>
<evidence type="ECO:0008006" key="3">
    <source>
        <dbReference type="Google" id="ProtNLM"/>
    </source>
</evidence>
<accession>A0A4Q1SIR9</accession>
<dbReference type="AlphaFoldDB" id="A0A4Q1SIR9"/>
<dbReference type="RefSeq" id="WP_129207297.1">
    <property type="nucleotide sequence ID" value="NZ_BMGU01000001.1"/>
</dbReference>
<dbReference type="Proteomes" id="UP000290253">
    <property type="component" value="Unassembled WGS sequence"/>
</dbReference>
<name>A0A4Q1SIR9_9BACT</name>
<dbReference type="OrthoDB" id="9992970at2"/>
<protein>
    <recommendedName>
        <fullName evidence="3">Transposase</fullName>
    </recommendedName>
</protein>
<proteinExistence type="predicted"/>
<gene>
    <name evidence="1" type="ORF">ESZ00_06395</name>
</gene>
<reference evidence="1 2" key="1">
    <citation type="journal article" date="2016" name="Int. J. Syst. Evol. Microbiol.">
        <title>Acidipila dinghuensis sp. nov., an acidobacterium isolated from forest soil.</title>
        <authorList>
            <person name="Jiang Y.W."/>
            <person name="Wang J."/>
            <person name="Chen M.H."/>
            <person name="Lv Y.Y."/>
            <person name="Qiu L.H."/>
        </authorList>
    </citation>
    <scope>NUCLEOTIDE SEQUENCE [LARGE SCALE GENOMIC DNA]</scope>
    <source>
        <strain evidence="1 2">DHOF10</strain>
    </source>
</reference>
<dbReference type="EMBL" id="SDMK01000001">
    <property type="protein sequence ID" value="RXS97518.1"/>
    <property type="molecule type" value="Genomic_DNA"/>
</dbReference>
<evidence type="ECO:0000313" key="2">
    <source>
        <dbReference type="Proteomes" id="UP000290253"/>
    </source>
</evidence>
<comment type="caution">
    <text evidence="1">The sequence shown here is derived from an EMBL/GenBank/DDBJ whole genome shotgun (WGS) entry which is preliminary data.</text>
</comment>
<organism evidence="1 2">
    <name type="scientific">Silvibacterium dinghuense</name>
    <dbReference type="NCBI Taxonomy" id="1560006"/>
    <lineage>
        <taxon>Bacteria</taxon>
        <taxon>Pseudomonadati</taxon>
        <taxon>Acidobacteriota</taxon>
        <taxon>Terriglobia</taxon>
        <taxon>Terriglobales</taxon>
        <taxon>Acidobacteriaceae</taxon>
        <taxon>Silvibacterium</taxon>
    </lineage>
</organism>
<keyword evidence="2" id="KW-1185">Reference proteome</keyword>
<evidence type="ECO:0000313" key="1">
    <source>
        <dbReference type="EMBL" id="RXS97518.1"/>
    </source>
</evidence>